<sequence length="65" mass="7023">MAAWPMLSERFEAGLEQAELVALGILQHVPLFLPGLPDIGWARPESQQAFELGVLIAVGGVHVDM</sequence>
<protein>
    <submittedName>
        <fullName evidence="1">Uncharacterized protein</fullName>
    </submittedName>
</protein>
<accession>A0A829Q528</accession>
<dbReference type="EMBL" id="JAOF01000001">
    <property type="protein sequence ID" value="EUA47731.1"/>
    <property type="molecule type" value="Genomic_DNA"/>
</dbReference>
<comment type="caution">
    <text evidence="1">The sequence shown here is derived from an EMBL/GenBank/DDBJ whole genome shotgun (WGS) entry which is preliminary data.</text>
</comment>
<dbReference type="AlphaFoldDB" id="A0A829Q528"/>
<dbReference type="Proteomes" id="UP000020103">
    <property type="component" value="Unassembled WGS sequence"/>
</dbReference>
<evidence type="ECO:0000313" key="2">
    <source>
        <dbReference type="Proteomes" id="UP000020103"/>
    </source>
</evidence>
<name>A0A829Q528_9MYCO</name>
<evidence type="ECO:0000313" key="1">
    <source>
        <dbReference type="EMBL" id="EUA47731.1"/>
    </source>
</evidence>
<gene>
    <name evidence="1" type="ORF">I543_1476</name>
</gene>
<proteinExistence type="predicted"/>
<organism evidence="1 2">
    <name type="scientific">Mycobacteroides abscessus 21</name>
    <dbReference type="NCBI Taxonomy" id="1299324"/>
    <lineage>
        <taxon>Bacteria</taxon>
        <taxon>Bacillati</taxon>
        <taxon>Actinomycetota</taxon>
        <taxon>Actinomycetes</taxon>
        <taxon>Mycobacteriales</taxon>
        <taxon>Mycobacteriaceae</taxon>
        <taxon>Mycobacteroides</taxon>
        <taxon>Mycobacteroides abscessus</taxon>
    </lineage>
</organism>
<reference evidence="1 2" key="1">
    <citation type="submission" date="2013-12" db="EMBL/GenBank/DDBJ databases">
        <authorList>
            <person name="Madinger N."/>
            <person name="Lenaerts A."/>
            <person name="Ordway D."/>
            <person name="DeGroote M.A."/>
            <person name="Parker T."/>
            <person name="Sizemore C."/>
            <person name="Tallon L.J."/>
            <person name="Sadzewicz L.K."/>
            <person name="Sengamalay N."/>
            <person name="Fraser C.M."/>
            <person name="Hine E."/>
            <person name="Shefchek K.A."/>
            <person name="Das S.P."/>
            <person name="Tettelin H."/>
        </authorList>
    </citation>
    <scope>NUCLEOTIDE SEQUENCE [LARGE SCALE GENOMIC DNA]</scope>
    <source>
        <strain evidence="1 2">21</strain>
    </source>
</reference>